<gene>
    <name evidence="1" type="ORF">UJA718_LOCUS50249</name>
</gene>
<reference evidence="1" key="1">
    <citation type="submission" date="2021-02" db="EMBL/GenBank/DDBJ databases">
        <authorList>
            <person name="Nowell W R."/>
        </authorList>
    </citation>
    <scope>NUCLEOTIDE SEQUENCE</scope>
</reference>
<organism evidence="1 2">
    <name type="scientific">Rotaria socialis</name>
    <dbReference type="NCBI Taxonomy" id="392032"/>
    <lineage>
        <taxon>Eukaryota</taxon>
        <taxon>Metazoa</taxon>
        <taxon>Spiralia</taxon>
        <taxon>Gnathifera</taxon>
        <taxon>Rotifera</taxon>
        <taxon>Eurotatoria</taxon>
        <taxon>Bdelloidea</taxon>
        <taxon>Philodinida</taxon>
        <taxon>Philodinidae</taxon>
        <taxon>Rotaria</taxon>
    </lineage>
</organism>
<proteinExistence type="predicted"/>
<accession>A0A822AB59</accession>
<dbReference type="EMBL" id="CAJOBP010110953">
    <property type="protein sequence ID" value="CAF5002004.1"/>
    <property type="molecule type" value="Genomic_DNA"/>
</dbReference>
<name>A0A822AB59_9BILA</name>
<keyword evidence="2" id="KW-1185">Reference proteome</keyword>
<comment type="caution">
    <text evidence="1">The sequence shown here is derived from an EMBL/GenBank/DDBJ whole genome shotgun (WGS) entry which is preliminary data.</text>
</comment>
<evidence type="ECO:0000313" key="2">
    <source>
        <dbReference type="Proteomes" id="UP000663873"/>
    </source>
</evidence>
<dbReference type="Proteomes" id="UP000663873">
    <property type="component" value="Unassembled WGS sequence"/>
</dbReference>
<dbReference type="AlphaFoldDB" id="A0A822AB59"/>
<protein>
    <submittedName>
        <fullName evidence="1">Uncharacterized protein</fullName>
    </submittedName>
</protein>
<sequence length="44" mass="5041">LRTESFVLCHRCRGKTQFNTLKKLKEHLKTDCPLGPGKKISLQS</sequence>
<feature type="non-terminal residue" evidence="1">
    <location>
        <position position="1"/>
    </location>
</feature>
<evidence type="ECO:0000313" key="1">
    <source>
        <dbReference type="EMBL" id="CAF5002004.1"/>
    </source>
</evidence>